<gene>
    <name evidence="7" type="ORF">FGL95_30405</name>
</gene>
<evidence type="ECO:0000256" key="4">
    <source>
        <dbReference type="ARBA" id="ARBA00023125"/>
    </source>
</evidence>
<feature type="region of interest" description="Disordered" evidence="6">
    <location>
        <begin position="1"/>
        <end position="54"/>
    </location>
</feature>
<keyword evidence="4" id="KW-0238">DNA-binding</keyword>
<keyword evidence="8" id="KW-1185">Reference proteome</keyword>
<dbReference type="GO" id="GO:0006313">
    <property type="term" value="P:DNA transposition"/>
    <property type="evidence" value="ECO:0007669"/>
    <property type="project" value="InterPro"/>
</dbReference>
<evidence type="ECO:0000256" key="5">
    <source>
        <dbReference type="ARBA" id="ARBA00023172"/>
    </source>
</evidence>
<feature type="compositionally biased region" description="Basic and acidic residues" evidence="6">
    <location>
        <begin position="7"/>
        <end position="23"/>
    </location>
</feature>
<comment type="similarity">
    <text evidence="2">Belongs to the transposase mutator family.</text>
</comment>
<keyword evidence="5" id="KW-0233">DNA recombination</keyword>
<dbReference type="GO" id="GO:0003677">
    <property type="term" value="F:DNA binding"/>
    <property type="evidence" value="ECO:0007669"/>
    <property type="project" value="UniProtKB-KW"/>
</dbReference>
<evidence type="ECO:0000256" key="6">
    <source>
        <dbReference type="SAM" id="MobiDB-lite"/>
    </source>
</evidence>
<dbReference type="AlphaFoldDB" id="A0A848KM68"/>
<dbReference type="EMBL" id="VCQU01000016">
    <property type="protein sequence ID" value="NMN99339.1"/>
    <property type="molecule type" value="Genomic_DNA"/>
</dbReference>
<accession>A0A848KM68</accession>
<evidence type="ECO:0000313" key="7">
    <source>
        <dbReference type="EMBL" id="NMN99339.1"/>
    </source>
</evidence>
<sequence length="136" mass="14980">MVNVHNPGRDRRQDQWVPRDSRNRGHQQRGRPGWRSSAAASHAVSPASRWSPPKPTTALIAAIGAIVPGGSWQHCHTSCAVIMMSITPKTSWQSVRSLPHSVFDQADPKSVGAQYSRTLDAYTSNYRCRRIGGGCF</sequence>
<name>A0A848KM68_9NOCA</name>
<dbReference type="Pfam" id="PF00872">
    <property type="entry name" value="Transposase_mut"/>
    <property type="match status" value="1"/>
</dbReference>
<organism evidence="7 8">
    <name type="scientific">Antrihabitans stalactiti</name>
    <dbReference type="NCBI Taxonomy" id="2584121"/>
    <lineage>
        <taxon>Bacteria</taxon>
        <taxon>Bacillati</taxon>
        <taxon>Actinomycetota</taxon>
        <taxon>Actinomycetes</taxon>
        <taxon>Mycobacteriales</taxon>
        <taxon>Nocardiaceae</taxon>
        <taxon>Antrihabitans</taxon>
    </lineage>
</organism>
<evidence type="ECO:0000256" key="1">
    <source>
        <dbReference type="ARBA" id="ARBA00002190"/>
    </source>
</evidence>
<evidence type="ECO:0000313" key="8">
    <source>
        <dbReference type="Proteomes" id="UP000535543"/>
    </source>
</evidence>
<feature type="compositionally biased region" description="Low complexity" evidence="6">
    <location>
        <begin position="36"/>
        <end position="48"/>
    </location>
</feature>
<comment type="function">
    <text evidence="1">Required for the transposition of the insertion element.</text>
</comment>
<evidence type="ECO:0000256" key="2">
    <source>
        <dbReference type="ARBA" id="ARBA00010961"/>
    </source>
</evidence>
<proteinExistence type="inferred from homology"/>
<dbReference type="GO" id="GO:0004803">
    <property type="term" value="F:transposase activity"/>
    <property type="evidence" value="ECO:0007669"/>
    <property type="project" value="InterPro"/>
</dbReference>
<dbReference type="Proteomes" id="UP000535543">
    <property type="component" value="Unassembled WGS sequence"/>
</dbReference>
<dbReference type="InterPro" id="IPR001207">
    <property type="entry name" value="Transposase_mutator"/>
</dbReference>
<keyword evidence="3" id="KW-0815">Transposition</keyword>
<reference evidence="7 8" key="2">
    <citation type="submission" date="2020-06" db="EMBL/GenBank/DDBJ databases">
        <title>Antribacter stalactiti gen. nov., sp. nov., a new member of the family Nacardiaceae isolated from a cave.</title>
        <authorList>
            <person name="Kim I.S."/>
        </authorList>
    </citation>
    <scope>NUCLEOTIDE SEQUENCE [LARGE SCALE GENOMIC DNA]</scope>
    <source>
        <strain evidence="7 8">YC2-7</strain>
    </source>
</reference>
<protein>
    <submittedName>
        <fullName evidence="7">Uncharacterized protein</fullName>
    </submittedName>
</protein>
<comment type="caution">
    <text evidence="7">The sequence shown here is derived from an EMBL/GenBank/DDBJ whole genome shotgun (WGS) entry which is preliminary data.</text>
</comment>
<evidence type="ECO:0000256" key="3">
    <source>
        <dbReference type="ARBA" id="ARBA00022578"/>
    </source>
</evidence>
<reference evidence="7 8" key="1">
    <citation type="submission" date="2019-05" db="EMBL/GenBank/DDBJ databases">
        <authorList>
            <person name="Lee S.D."/>
        </authorList>
    </citation>
    <scope>NUCLEOTIDE SEQUENCE [LARGE SCALE GENOMIC DNA]</scope>
    <source>
        <strain evidence="7 8">YC2-7</strain>
    </source>
</reference>